<comment type="caution">
    <text evidence="2">The sequence shown here is derived from an EMBL/GenBank/DDBJ whole genome shotgun (WGS) entry which is preliminary data.</text>
</comment>
<evidence type="ECO:0000313" key="3">
    <source>
        <dbReference type="Proteomes" id="UP000003494"/>
    </source>
</evidence>
<accession>C4G8U5</accession>
<evidence type="ECO:0000313" key="2">
    <source>
        <dbReference type="EMBL" id="EEP29042.1"/>
    </source>
</evidence>
<gene>
    <name evidence="2" type="ORF">GCWU000342_00392</name>
</gene>
<keyword evidence="1" id="KW-0812">Transmembrane</keyword>
<keyword evidence="1" id="KW-0472">Membrane</keyword>
<dbReference type="AlphaFoldDB" id="C4G8U5"/>
<name>C4G8U5_9FIRM</name>
<sequence length="69" mass="7817">MPALRQAGHRLQLLQVQHIWHVNFGDSKGKTMKLQLEEMEDVEQMMSNQDFYLVASAVGVTIGVIVTFT</sequence>
<evidence type="ECO:0000256" key="1">
    <source>
        <dbReference type="SAM" id="Phobius"/>
    </source>
</evidence>
<protein>
    <submittedName>
        <fullName evidence="2">Uncharacterized protein</fullName>
    </submittedName>
</protein>
<feature type="transmembrane region" description="Helical" evidence="1">
    <location>
        <begin position="51"/>
        <end position="68"/>
    </location>
</feature>
<proteinExistence type="predicted"/>
<keyword evidence="1" id="KW-1133">Transmembrane helix</keyword>
<dbReference type="EMBL" id="ACIP02000001">
    <property type="protein sequence ID" value="EEP29042.1"/>
    <property type="molecule type" value="Genomic_DNA"/>
</dbReference>
<organism evidence="2 3">
    <name type="scientific">Shuttleworthella satelles DSM 14600</name>
    <dbReference type="NCBI Taxonomy" id="626523"/>
    <lineage>
        <taxon>Bacteria</taxon>
        <taxon>Bacillati</taxon>
        <taxon>Bacillota</taxon>
        <taxon>Clostridia</taxon>
        <taxon>Lachnospirales</taxon>
        <taxon>Lachnospiraceae</taxon>
        <taxon>Shuttleworthella</taxon>
    </lineage>
</organism>
<reference evidence="2" key="1">
    <citation type="submission" date="2009-04" db="EMBL/GenBank/DDBJ databases">
        <authorList>
            <person name="Weinstock G."/>
            <person name="Sodergren E."/>
            <person name="Clifton S."/>
            <person name="Fulton L."/>
            <person name="Fulton B."/>
            <person name="Courtney L."/>
            <person name="Fronick C."/>
            <person name="Harrison M."/>
            <person name="Strong C."/>
            <person name="Farmer C."/>
            <person name="Delahaunty K."/>
            <person name="Markovic C."/>
            <person name="Hall O."/>
            <person name="Minx P."/>
            <person name="Tomlinson C."/>
            <person name="Mitreva M."/>
            <person name="Nelson J."/>
            <person name="Hou S."/>
            <person name="Wollam A."/>
            <person name="Pepin K.H."/>
            <person name="Johnson M."/>
            <person name="Bhonagiri V."/>
            <person name="Nash W.E."/>
            <person name="Warren W."/>
            <person name="Chinwalla A."/>
            <person name="Mardis E.R."/>
            <person name="Wilson R.K."/>
        </authorList>
    </citation>
    <scope>NUCLEOTIDE SEQUENCE [LARGE SCALE GENOMIC DNA]</scope>
    <source>
        <strain evidence="2">DSM 14600</strain>
    </source>
</reference>
<keyword evidence="3" id="KW-1185">Reference proteome</keyword>
<dbReference type="STRING" id="626523.GCWU000342_00392"/>
<dbReference type="HOGENOM" id="CLU_2773616_0_0_9"/>
<dbReference type="Proteomes" id="UP000003494">
    <property type="component" value="Unassembled WGS sequence"/>
</dbReference>